<evidence type="ECO:0000313" key="2">
    <source>
        <dbReference type="Proteomes" id="UP001187192"/>
    </source>
</evidence>
<gene>
    <name evidence="1" type="ORF">TIFTF001_016466</name>
</gene>
<sequence length="71" mass="8101">MLMLMVFLAEAAEYGGELDYNTQIEMVYKNLSKDFVSFKVAYNVGNKELGLTELMRQLQAYELMINDGVPV</sequence>
<proteinExistence type="predicted"/>
<dbReference type="AlphaFoldDB" id="A0AA88AJL7"/>
<name>A0AA88AJL7_FICCA</name>
<keyword evidence="2" id="KW-1185">Reference proteome</keyword>
<evidence type="ECO:0000313" key="1">
    <source>
        <dbReference type="EMBL" id="GMN47278.1"/>
    </source>
</evidence>
<dbReference type="EMBL" id="BTGU01000025">
    <property type="protein sequence ID" value="GMN47278.1"/>
    <property type="molecule type" value="Genomic_DNA"/>
</dbReference>
<organism evidence="1 2">
    <name type="scientific">Ficus carica</name>
    <name type="common">Common fig</name>
    <dbReference type="NCBI Taxonomy" id="3494"/>
    <lineage>
        <taxon>Eukaryota</taxon>
        <taxon>Viridiplantae</taxon>
        <taxon>Streptophyta</taxon>
        <taxon>Embryophyta</taxon>
        <taxon>Tracheophyta</taxon>
        <taxon>Spermatophyta</taxon>
        <taxon>Magnoliopsida</taxon>
        <taxon>eudicotyledons</taxon>
        <taxon>Gunneridae</taxon>
        <taxon>Pentapetalae</taxon>
        <taxon>rosids</taxon>
        <taxon>fabids</taxon>
        <taxon>Rosales</taxon>
        <taxon>Moraceae</taxon>
        <taxon>Ficeae</taxon>
        <taxon>Ficus</taxon>
    </lineage>
</organism>
<reference evidence="1" key="1">
    <citation type="submission" date="2023-07" db="EMBL/GenBank/DDBJ databases">
        <title>draft genome sequence of fig (Ficus carica).</title>
        <authorList>
            <person name="Takahashi T."/>
            <person name="Nishimura K."/>
        </authorList>
    </citation>
    <scope>NUCLEOTIDE SEQUENCE</scope>
</reference>
<comment type="caution">
    <text evidence="1">The sequence shown here is derived from an EMBL/GenBank/DDBJ whole genome shotgun (WGS) entry which is preliminary data.</text>
</comment>
<dbReference type="Proteomes" id="UP001187192">
    <property type="component" value="Unassembled WGS sequence"/>
</dbReference>
<accession>A0AA88AJL7</accession>
<protein>
    <submittedName>
        <fullName evidence="1">Uncharacterized protein</fullName>
    </submittedName>
</protein>